<evidence type="ECO:0000256" key="8">
    <source>
        <dbReference type="ARBA" id="ARBA00022801"/>
    </source>
</evidence>
<evidence type="ECO:0000259" key="14">
    <source>
        <dbReference type="Pfam" id="PF02163"/>
    </source>
</evidence>
<evidence type="ECO:0000256" key="13">
    <source>
        <dbReference type="SAM" id="Phobius"/>
    </source>
</evidence>
<keyword evidence="8" id="KW-0378">Hydrolase</keyword>
<evidence type="ECO:0000256" key="5">
    <source>
        <dbReference type="ARBA" id="ARBA00022670"/>
    </source>
</evidence>
<dbReference type="GO" id="GO:0006508">
    <property type="term" value="P:proteolysis"/>
    <property type="evidence" value="ECO:0007669"/>
    <property type="project" value="UniProtKB-KW"/>
</dbReference>
<keyword evidence="5" id="KW-0645">Protease</keyword>
<evidence type="ECO:0000256" key="2">
    <source>
        <dbReference type="ARBA" id="ARBA00004651"/>
    </source>
</evidence>
<keyword evidence="4" id="KW-1003">Cell membrane</keyword>
<keyword evidence="9" id="KW-0862">Zinc</keyword>
<dbReference type="HOGENOM" id="CLU_086979_0_0_6"/>
<dbReference type="GO" id="GO:0008237">
    <property type="term" value="F:metallopeptidase activity"/>
    <property type="evidence" value="ECO:0007669"/>
    <property type="project" value="UniProtKB-KW"/>
</dbReference>
<dbReference type="OrthoDB" id="9800627at2"/>
<evidence type="ECO:0000313" key="15">
    <source>
        <dbReference type="EMBL" id="AIT09237.1"/>
    </source>
</evidence>
<dbReference type="GO" id="GO:0046872">
    <property type="term" value="F:metal ion binding"/>
    <property type="evidence" value="ECO:0007669"/>
    <property type="project" value="UniProtKB-KW"/>
</dbReference>
<evidence type="ECO:0000256" key="4">
    <source>
        <dbReference type="ARBA" id="ARBA00022475"/>
    </source>
</evidence>
<accession>A0A097ENU6</accession>
<organism evidence="15 16">
    <name type="scientific">Candidatus Francisella endociliophora</name>
    <dbReference type="NCBI Taxonomy" id="653937"/>
    <lineage>
        <taxon>Bacteria</taxon>
        <taxon>Pseudomonadati</taxon>
        <taxon>Pseudomonadota</taxon>
        <taxon>Gammaproteobacteria</taxon>
        <taxon>Thiotrichales</taxon>
        <taxon>Francisellaceae</taxon>
        <taxon>Francisella</taxon>
    </lineage>
</organism>
<dbReference type="InterPro" id="IPR044537">
    <property type="entry name" value="Rip2-like"/>
</dbReference>
<dbReference type="RefSeq" id="WP_040008823.1">
    <property type="nucleotide sequence ID" value="NZ_CP009574.1"/>
</dbReference>
<sequence>MDFNHILMTVLMAIIPLIFAITMHEAAHAYIAKIRGDNTAYSLGRVTLNPVSHIDPIGTILIPGIMLISSMAAGFPFIFGWAKPVPVNYNNLKKPRLDMALVAAAGPLANLLMAIIWALVAKYVTLHPYIQGMAFYGIMINVILMVLNLLPIPPLDGSKIVTSLLPSSTAYKYNSFQRYGFFILLALIIIPFNGSNLLFYIMKPFIIAITNFIQLIVF</sequence>
<dbReference type="GO" id="GO:0005886">
    <property type="term" value="C:plasma membrane"/>
    <property type="evidence" value="ECO:0007669"/>
    <property type="project" value="UniProtKB-SubCell"/>
</dbReference>
<feature type="domain" description="Peptidase M50" evidence="14">
    <location>
        <begin position="133"/>
        <end position="189"/>
    </location>
</feature>
<name>A0A097ENU6_9GAMM</name>
<feature type="transmembrane region" description="Helical" evidence="13">
    <location>
        <begin position="176"/>
        <end position="192"/>
    </location>
</feature>
<dbReference type="eggNOG" id="COG1994">
    <property type="taxonomic scope" value="Bacteria"/>
</dbReference>
<evidence type="ECO:0000313" key="16">
    <source>
        <dbReference type="Proteomes" id="UP000029672"/>
    </source>
</evidence>
<dbReference type="InterPro" id="IPR008915">
    <property type="entry name" value="Peptidase_M50"/>
</dbReference>
<keyword evidence="10 13" id="KW-1133">Transmembrane helix</keyword>
<dbReference type="Proteomes" id="UP000029672">
    <property type="component" value="Chromosome"/>
</dbReference>
<dbReference type="CDD" id="cd06158">
    <property type="entry name" value="S2P-M50_like_1"/>
    <property type="match status" value="1"/>
</dbReference>
<dbReference type="AlphaFoldDB" id="A0A097ENU6"/>
<evidence type="ECO:0000256" key="9">
    <source>
        <dbReference type="ARBA" id="ARBA00022833"/>
    </source>
</evidence>
<evidence type="ECO:0000256" key="1">
    <source>
        <dbReference type="ARBA" id="ARBA00001947"/>
    </source>
</evidence>
<keyword evidence="6 13" id="KW-0812">Transmembrane</keyword>
<dbReference type="PANTHER" id="PTHR35864">
    <property type="entry name" value="ZINC METALLOPROTEASE MJ0611-RELATED"/>
    <property type="match status" value="1"/>
</dbReference>
<gene>
    <name evidence="15" type="ORF">LO80_04100</name>
</gene>
<comment type="cofactor">
    <cofactor evidence="1">
        <name>Zn(2+)</name>
        <dbReference type="ChEBI" id="CHEBI:29105"/>
    </cofactor>
</comment>
<keyword evidence="12 13" id="KW-0472">Membrane</keyword>
<dbReference type="Pfam" id="PF02163">
    <property type="entry name" value="Peptidase_M50"/>
    <property type="match status" value="1"/>
</dbReference>
<evidence type="ECO:0000256" key="10">
    <source>
        <dbReference type="ARBA" id="ARBA00022989"/>
    </source>
</evidence>
<comment type="similarity">
    <text evidence="3">Belongs to the peptidase M50B family.</text>
</comment>
<keyword evidence="16" id="KW-1185">Reference proteome</keyword>
<dbReference type="InterPro" id="IPR052348">
    <property type="entry name" value="Metallopeptidase_M50B"/>
</dbReference>
<proteinExistence type="inferred from homology"/>
<comment type="subcellular location">
    <subcellularLocation>
        <location evidence="2">Cell membrane</location>
        <topology evidence="2">Multi-pass membrane protein</topology>
    </subcellularLocation>
</comment>
<feature type="transmembrane region" description="Helical" evidence="13">
    <location>
        <begin position="100"/>
        <end position="121"/>
    </location>
</feature>
<feature type="transmembrane region" description="Helical" evidence="13">
    <location>
        <begin position="133"/>
        <end position="155"/>
    </location>
</feature>
<dbReference type="PANTHER" id="PTHR35864:SF1">
    <property type="entry name" value="ZINC METALLOPROTEASE YWHC-RELATED"/>
    <property type="match status" value="1"/>
</dbReference>
<keyword evidence="7" id="KW-0479">Metal-binding</keyword>
<evidence type="ECO:0000256" key="3">
    <source>
        <dbReference type="ARBA" id="ARBA00007931"/>
    </source>
</evidence>
<dbReference type="EMBL" id="CP009574">
    <property type="protein sequence ID" value="AIT09237.1"/>
    <property type="molecule type" value="Genomic_DNA"/>
</dbReference>
<evidence type="ECO:0000256" key="12">
    <source>
        <dbReference type="ARBA" id="ARBA00023136"/>
    </source>
</evidence>
<feature type="transmembrane region" description="Helical" evidence="13">
    <location>
        <begin position="57"/>
        <end position="79"/>
    </location>
</feature>
<dbReference type="KEGG" id="frf:LO80_04100"/>
<dbReference type="STRING" id="1547445.LO80_04100"/>
<evidence type="ECO:0000256" key="7">
    <source>
        <dbReference type="ARBA" id="ARBA00022723"/>
    </source>
</evidence>
<evidence type="ECO:0000256" key="11">
    <source>
        <dbReference type="ARBA" id="ARBA00023049"/>
    </source>
</evidence>
<keyword evidence="11" id="KW-0482">Metalloprotease</keyword>
<reference evidence="15 16" key="1">
    <citation type="submission" date="2014-10" db="EMBL/GenBank/DDBJ databases">
        <title>Whole genome sequence of Francisella endociliophora strain FSC1006, isolated from a laboratory culture of the marine ciliate Euplotes raikovi.</title>
        <authorList>
            <person name="Granberg M."/>
            <person name="Backman S."/>
            <person name="Lundmark E."/>
            <person name="Nilsson E."/>
            <person name="Karlsson E."/>
            <person name="Thelaus J."/>
            <person name="Ohrman C."/>
            <person name="Larkeryd A."/>
            <person name="Stenberg P."/>
        </authorList>
    </citation>
    <scope>NUCLEOTIDE SEQUENCE [LARGE SCALE GENOMIC DNA]</scope>
    <source>
        <strain evidence="15 16">FSC1006</strain>
    </source>
</reference>
<protein>
    <submittedName>
        <fullName evidence="15">Peptidase M50</fullName>
    </submittedName>
</protein>
<evidence type="ECO:0000256" key="6">
    <source>
        <dbReference type="ARBA" id="ARBA00022692"/>
    </source>
</evidence>